<keyword evidence="3 6" id="KW-1133">Transmembrane helix</keyword>
<dbReference type="PANTHER" id="PTHR22911:SF6">
    <property type="entry name" value="SOLUTE CARRIER FAMILY 35 MEMBER G1"/>
    <property type="match status" value="1"/>
</dbReference>
<feature type="region of interest" description="Disordered" evidence="5">
    <location>
        <begin position="418"/>
        <end position="459"/>
    </location>
</feature>
<feature type="compositionally biased region" description="Low complexity" evidence="5">
    <location>
        <begin position="499"/>
        <end position="515"/>
    </location>
</feature>
<comment type="subcellular location">
    <subcellularLocation>
        <location evidence="1">Membrane</location>
        <topology evidence="1">Multi-pass membrane protein</topology>
    </subcellularLocation>
</comment>
<protein>
    <recommendedName>
        <fullName evidence="7">EamA domain-containing protein</fullName>
    </recommendedName>
</protein>
<feature type="transmembrane region" description="Helical" evidence="6">
    <location>
        <begin position="307"/>
        <end position="327"/>
    </location>
</feature>
<evidence type="ECO:0000313" key="9">
    <source>
        <dbReference type="Proteomes" id="UP001355207"/>
    </source>
</evidence>
<feature type="transmembrane region" description="Helical" evidence="6">
    <location>
        <begin position="275"/>
        <end position="295"/>
    </location>
</feature>
<proteinExistence type="predicted"/>
<organism evidence="8 9">
    <name type="scientific">Kwoniella dendrophila CBS 6074</name>
    <dbReference type="NCBI Taxonomy" id="1295534"/>
    <lineage>
        <taxon>Eukaryota</taxon>
        <taxon>Fungi</taxon>
        <taxon>Dikarya</taxon>
        <taxon>Basidiomycota</taxon>
        <taxon>Agaricomycotina</taxon>
        <taxon>Tremellomycetes</taxon>
        <taxon>Tremellales</taxon>
        <taxon>Cryptococcaceae</taxon>
        <taxon>Kwoniella</taxon>
    </lineage>
</organism>
<sequence>MPDIEQPVIAPLPAPVPLSPVSRKFPSVHSTDQNDDDYNDEEISVTQEEIGSNTRSNSALPQFILNIYDKLPATLKNFIEQNVGLTLVGCAQLFFVLMSLTVKYFLSTTKISSFTLIFIRMSITSIFCFLSLVFIVKDKNPLLGPSENNIRRLLCLRGFFGFMGLLGMYQALRGLTVSDAITIQFLAPTLTGLLGFLVLNEKMSKKEVLAGFACLLGVILVSRPTFIFGHLSEDSIPNNNNKGNSQHGGGTRLDLPPAIPEGEGDSEGIQTPQRAISVVWALVNVFFTALAYTSIRGIGDKAHALHSIGYFSYLCTICTGLYMLINPAPLVFVTSIRDFLFIITIGIFGFCAQTLLTLGLQREKAGRAGLALYTQVVFSLILEFLIWQTIPSFLSALGTVIILGSALWATMSSTKPLPNAKPTDPEALPFSRSPSPIPPPTSDRPSLRGGHFSYDSVPTDDNDVNGFIIGEDEIDSGVRGRTTPARKASRDLLDIPSNSSSRRGSSGSSSTSTFR</sequence>
<accession>A0AAX4JZJ9</accession>
<feature type="transmembrane region" description="Helical" evidence="6">
    <location>
        <begin position="181"/>
        <end position="199"/>
    </location>
</feature>
<feature type="transmembrane region" description="Helical" evidence="6">
    <location>
        <begin position="154"/>
        <end position="175"/>
    </location>
</feature>
<dbReference type="InterPro" id="IPR037185">
    <property type="entry name" value="EmrE-like"/>
</dbReference>
<feature type="transmembrane region" description="Helical" evidence="6">
    <location>
        <begin position="208"/>
        <end position="231"/>
    </location>
</feature>
<name>A0AAX4JZJ9_9TREE</name>
<dbReference type="Proteomes" id="UP001355207">
    <property type="component" value="Chromosome 7"/>
</dbReference>
<dbReference type="PANTHER" id="PTHR22911">
    <property type="entry name" value="ACYL-MALONYL CONDENSING ENZYME-RELATED"/>
    <property type="match status" value="1"/>
</dbReference>
<feature type="transmembrane region" description="Helical" evidence="6">
    <location>
        <begin position="370"/>
        <end position="387"/>
    </location>
</feature>
<gene>
    <name evidence="8" type="ORF">L201_005808</name>
</gene>
<feature type="transmembrane region" description="Helical" evidence="6">
    <location>
        <begin position="339"/>
        <end position="358"/>
    </location>
</feature>
<feature type="transmembrane region" description="Helical" evidence="6">
    <location>
        <begin position="83"/>
        <end position="105"/>
    </location>
</feature>
<evidence type="ECO:0000256" key="2">
    <source>
        <dbReference type="ARBA" id="ARBA00022692"/>
    </source>
</evidence>
<dbReference type="RefSeq" id="XP_066077634.1">
    <property type="nucleotide sequence ID" value="XM_066221537.1"/>
</dbReference>
<evidence type="ECO:0000256" key="5">
    <source>
        <dbReference type="SAM" id="MobiDB-lite"/>
    </source>
</evidence>
<evidence type="ECO:0000256" key="4">
    <source>
        <dbReference type="ARBA" id="ARBA00023136"/>
    </source>
</evidence>
<evidence type="ECO:0000313" key="8">
    <source>
        <dbReference type="EMBL" id="WWC90871.1"/>
    </source>
</evidence>
<dbReference type="GeneID" id="91096478"/>
<feature type="domain" description="EamA" evidence="7">
    <location>
        <begin position="277"/>
        <end position="409"/>
    </location>
</feature>
<keyword evidence="2 6" id="KW-0812">Transmembrane</keyword>
<evidence type="ECO:0000259" key="7">
    <source>
        <dbReference type="Pfam" id="PF00892"/>
    </source>
</evidence>
<keyword evidence="4 6" id="KW-0472">Membrane</keyword>
<dbReference type="EMBL" id="CP144104">
    <property type="protein sequence ID" value="WWC90871.1"/>
    <property type="molecule type" value="Genomic_DNA"/>
</dbReference>
<evidence type="ECO:0000256" key="6">
    <source>
        <dbReference type="SAM" id="Phobius"/>
    </source>
</evidence>
<feature type="domain" description="EamA" evidence="7">
    <location>
        <begin position="84"/>
        <end position="222"/>
    </location>
</feature>
<dbReference type="SUPFAM" id="SSF103481">
    <property type="entry name" value="Multidrug resistance efflux transporter EmrE"/>
    <property type="match status" value="2"/>
</dbReference>
<evidence type="ECO:0000256" key="3">
    <source>
        <dbReference type="ARBA" id="ARBA00022989"/>
    </source>
</evidence>
<keyword evidence="9" id="KW-1185">Reference proteome</keyword>
<dbReference type="AlphaFoldDB" id="A0AAX4JZJ9"/>
<reference evidence="8 9" key="1">
    <citation type="submission" date="2024-01" db="EMBL/GenBank/DDBJ databases">
        <title>Comparative genomics of Cryptococcus and Kwoniella reveals pathogenesis evolution and contrasting modes of karyotype evolution via chromosome fusion or intercentromeric recombination.</title>
        <authorList>
            <person name="Coelho M.A."/>
            <person name="David-Palma M."/>
            <person name="Shea T."/>
            <person name="Bowers K."/>
            <person name="McGinley-Smith S."/>
            <person name="Mohammad A.W."/>
            <person name="Gnirke A."/>
            <person name="Yurkov A.M."/>
            <person name="Nowrousian M."/>
            <person name="Sun S."/>
            <person name="Cuomo C.A."/>
            <person name="Heitman J."/>
        </authorList>
    </citation>
    <scope>NUCLEOTIDE SEQUENCE [LARGE SCALE GENOMIC DNA]</scope>
    <source>
        <strain evidence="8 9">CBS 6074</strain>
    </source>
</reference>
<feature type="transmembrane region" description="Helical" evidence="6">
    <location>
        <begin position="393"/>
        <end position="411"/>
    </location>
</feature>
<evidence type="ECO:0000256" key="1">
    <source>
        <dbReference type="ARBA" id="ARBA00004141"/>
    </source>
</evidence>
<feature type="transmembrane region" description="Helical" evidence="6">
    <location>
        <begin position="111"/>
        <end position="134"/>
    </location>
</feature>
<dbReference type="GO" id="GO:0016020">
    <property type="term" value="C:membrane"/>
    <property type="evidence" value="ECO:0007669"/>
    <property type="project" value="UniProtKB-SubCell"/>
</dbReference>
<dbReference type="Pfam" id="PF00892">
    <property type="entry name" value="EamA"/>
    <property type="match status" value="2"/>
</dbReference>
<dbReference type="InterPro" id="IPR000620">
    <property type="entry name" value="EamA_dom"/>
</dbReference>
<feature type="region of interest" description="Disordered" evidence="5">
    <location>
        <begin position="238"/>
        <end position="268"/>
    </location>
</feature>
<feature type="region of interest" description="Disordered" evidence="5">
    <location>
        <begin position="471"/>
        <end position="515"/>
    </location>
</feature>